<dbReference type="InterPro" id="IPR004453">
    <property type="entry name" value="QueG"/>
</dbReference>
<keyword evidence="5" id="KW-0671">Queuosine biosynthesis</keyword>
<evidence type="ECO:0000256" key="1">
    <source>
        <dbReference type="ARBA" id="ARBA00022485"/>
    </source>
</evidence>
<evidence type="ECO:0000256" key="2">
    <source>
        <dbReference type="ARBA" id="ARBA00022490"/>
    </source>
</evidence>
<organism evidence="10 11">
    <name type="scientific">Bacteriovorax stolpii</name>
    <name type="common">Bdellovibrio stolpii</name>
    <dbReference type="NCBI Taxonomy" id="960"/>
    <lineage>
        <taxon>Bacteria</taxon>
        <taxon>Pseudomonadati</taxon>
        <taxon>Bdellovibrionota</taxon>
        <taxon>Bacteriovoracia</taxon>
        <taxon>Bacteriovoracales</taxon>
        <taxon>Bacteriovoracaceae</taxon>
        <taxon>Bacteriovorax</taxon>
    </lineage>
</organism>
<dbReference type="GO" id="GO:0046872">
    <property type="term" value="F:metal ion binding"/>
    <property type="evidence" value="ECO:0007669"/>
    <property type="project" value="UniProtKB-KW"/>
</dbReference>
<keyword evidence="3" id="KW-0819">tRNA processing</keyword>
<dbReference type="GO" id="GO:0052693">
    <property type="term" value="F:epoxyqueuosine reductase activity"/>
    <property type="evidence" value="ECO:0007669"/>
    <property type="project" value="TreeGrafter"/>
</dbReference>
<evidence type="ECO:0000256" key="7">
    <source>
        <dbReference type="ARBA" id="ARBA00023004"/>
    </source>
</evidence>
<keyword evidence="1" id="KW-0004">4Fe-4S</keyword>
<keyword evidence="4" id="KW-0479">Metal-binding</keyword>
<dbReference type="InterPro" id="IPR017900">
    <property type="entry name" value="4Fe4S_Fe_S_CS"/>
</dbReference>
<dbReference type="PROSITE" id="PS00198">
    <property type="entry name" value="4FE4S_FER_1"/>
    <property type="match status" value="1"/>
</dbReference>
<evidence type="ECO:0000256" key="3">
    <source>
        <dbReference type="ARBA" id="ARBA00022694"/>
    </source>
</evidence>
<dbReference type="OrthoDB" id="5288768at2"/>
<protein>
    <submittedName>
        <fullName evidence="10">tRNA epoxyqueuosine(34) reductase QueG</fullName>
    </submittedName>
</protein>
<evidence type="ECO:0000256" key="4">
    <source>
        <dbReference type="ARBA" id="ARBA00022723"/>
    </source>
</evidence>
<dbReference type="Pfam" id="PF13484">
    <property type="entry name" value="Fer4_16"/>
    <property type="match status" value="1"/>
</dbReference>
<keyword evidence="6" id="KW-0560">Oxidoreductase</keyword>
<gene>
    <name evidence="10" type="primary">queG</name>
    <name evidence="10" type="ORF">C0V70_07115</name>
</gene>
<keyword evidence="8" id="KW-0411">Iron-sulfur</keyword>
<accession>A0A2K9NQT5</accession>
<keyword evidence="2" id="KW-0963">Cytoplasm</keyword>
<feature type="domain" description="4Fe-4S ferredoxin-type" evidence="9">
    <location>
        <begin position="202"/>
        <end position="231"/>
    </location>
</feature>
<evidence type="ECO:0000256" key="6">
    <source>
        <dbReference type="ARBA" id="ARBA00023002"/>
    </source>
</evidence>
<dbReference type="Gene3D" id="3.30.70.20">
    <property type="match status" value="1"/>
</dbReference>
<dbReference type="SUPFAM" id="SSF46548">
    <property type="entry name" value="alpha-helical ferredoxin"/>
    <property type="match status" value="1"/>
</dbReference>
<evidence type="ECO:0000313" key="11">
    <source>
        <dbReference type="Proteomes" id="UP000235584"/>
    </source>
</evidence>
<evidence type="ECO:0000256" key="5">
    <source>
        <dbReference type="ARBA" id="ARBA00022785"/>
    </source>
</evidence>
<dbReference type="PROSITE" id="PS51379">
    <property type="entry name" value="4FE4S_FER_2"/>
    <property type="match status" value="1"/>
</dbReference>
<keyword evidence="7" id="KW-0408">Iron</keyword>
<dbReference type="GO" id="GO:0051539">
    <property type="term" value="F:4 iron, 4 sulfur cluster binding"/>
    <property type="evidence" value="ECO:0007669"/>
    <property type="project" value="UniProtKB-KW"/>
</dbReference>
<proteinExistence type="predicted"/>
<dbReference type="NCBIfam" id="TIGR00276">
    <property type="entry name" value="tRNA epoxyqueuosine(34) reductase QueG"/>
    <property type="match status" value="1"/>
</dbReference>
<dbReference type="EMBL" id="CP025704">
    <property type="protein sequence ID" value="AUN97879.1"/>
    <property type="molecule type" value="Genomic_DNA"/>
</dbReference>
<dbReference type="KEGG" id="bsto:C0V70_07115"/>
<evidence type="ECO:0000313" key="10">
    <source>
        <dbReference type="EMBL" id="AUN97879.1"/>
    </source>
</evidence>
<name>A0A2K9NQT5_BACTC</name>
<dbReference type="PANTHER" id="PTHR30002:SF4">
    <property type="entry name" value="EPOXYQUEUOSINE REDUCTASE"/>
    <property type="match status" value="1"/>
</dbReference>
<dbReference type="InterPro" id="IPR013542">
    <property type="entry name" value="QueG_DUF1730"/>
</dbReference>
<dbReference type="Pfam" id="PF08331">
    <property type="entry name" value="QueG_DUF1730"/>
    <property type="match status" value="1"/>
</dbReference>
<evidence type="ECO:0000259" key="9">
    <source>
        <dbReference type="PROSITE" id="PS51379"/>
    </source>
</evidence>
<keyword evidence="11" id="KW-1185">Reference proteome</keyword>
<reference evidence="10 11" key="1">
    <citation type="submission" date="2018-01" db="EMBL/GenBank/DDBJ databases">
        <title>Complete genome sequence of Bacteriovorax stolpii DSM12778.</title>
        <authorList>
            <person name="Tang B."/>
            <person name="Chang J."/>
        </authorList>
    </citation>
    <scope>NUCLEOTIDE SEQUENCE [LARGE SCALE GENOMIC DNA]</scope>
    <source>
        <strain evidence="10 11">DSM 12778</strain>
    </source>
</reference>
<dbReference type="Proteomes" id="UP000235584">
    <property type="component" value="Chromosome"/>
</dbReference>
<sequence>MHDGSRLCGRLSYRCYRDHPSILRMDWLNSYGVVDFGYTEDPVPTTLEYYNQWVAANLHAPLHYLEGERQEKRQDLKNHWQDFQSAVVFLFSYHPTHSELQNLYQKNPNWNGLKLASYTLGFEGWDYHNLLREKLESIGECLKKDHGVEFRLTLDTHPVLERDLAKRAGLGWFGKNSMLINRHQGSFFIIGSLLLDKKLDLKTKAYETDHCGQCTRCIDACPTEAIDPVSRTIIAKDCISTFTIEQFKLDTIPSEKMTLKEGTLFGCDICQDVCPWNKRVDRQNSVSLSGWSDQQKKILDFFLLRPVEKVHQNLEEMSGKEFERVMEKTSFARSGRRGLLKNIRFYLKKD</sequence>
<dbReference type="AlphaFoldDB" id="A0A2K9NQT5"/>
<dbReference type="InterPro" id="IPR017896">
    <property type="entry name" value="4Fe4S_Fe-S-bd"/>
</dbReference>
<dbReference type="GO" id="GO:0008616">
    <property type="term" value="P:tRNA queuosine(34) biosynthetic process"/>
    <property type="evidence" value="ECO:0007669"/>
    <property type="project" value="UniProtKB-KW"/>
</dbReference>
<evidence type="ECO:0000256" key="8">
    <source>
        <dbReference type="ARBA" id="ARBA00023014"/>
    </source>
</evidence>
<dbReference type="PANTHER" id="PTHR30002">
    <property type="entry name" value="EPOXYQUEUOSINE REDUCTASE"/>
    <property type="match status" value="1"/>
</dbReference>